<protein>
    <submittedName>
        <fullName evidence="1">Uncharacterized protein</fullName>
    </submittedName>
</protein>
<dbReference type="AlphaFoldDB" id="A0A6C0HB51"/>
<evidence type="ECO:0000313" key="1">
    <source>
        <dbReference type="EMBL" id="QHT77213.1"/>
    </source>
</evidence>
<proteinExistence type="predicted"/>
<accession>A0A6C0HB51</accession>
<organism evidence="1">
    <name type="scientific">viral metagenome</name>
    <dbReference type="NCBI Taxonomy" id="1070528"/>
    <lineage>
        <taxon>unclassified sequences</taxon>
        <taxon>metagenomes</taxon>
        <taxon>organismal metagenomes</taxon>
    </lineage>
</organism>
<sequence length="289" mass="33865">MYSSFITNENIDLLWEIILEEEFIRKLVSREKIVEFRNYFIVQLKEFHNVTAKLNIPLVELNKQFISNFMMVIRSQQPSSAPTPTRNKQLYTSQEIQDERKTQFENDLTRKQNEFTMAMSIPVPEIPKFGEDLDKPIGSAMDELIAKTLAERNYDIQQIQRQMPSPPSPQQTQEQRLQQIKYIKIGEEVKGQVMTPIDVNDVFGKIPEKNTGVVKNVSWGENEYQEYNPSQQQPSDETVFNHLFSKLKKVETKTQEQQDIQDLKVSVGEIQKQMTNIHEKIEILLNRIK</sequence>
<reference evidence="1" key="1">
    <citation type="journal article" date="2020" name="Nature">
        <title>Giant virus diversity and host interactions through global metagenomics.</title>
        <authorList>
            <person name="Schulz F."/>
            <person name="Roux S."/>
            <person name="Paez-Espino D."/>
            <person name="Jungbluth S."/>
            <person name="Walsh D.A."/>
            <person name="Denef V.J."/>
            <person name="McMahon K.D."/>
            <person name="Konstantinidis K.T."/>
            <person name="Eloe-Fadrosh E.A."/>
            <person name="Kyrpides N.C."/>
            <person name="Woyke T."/>
        </authorList>
    </citation>
    <scope>NUCLEOTIDE SEQUENCE</scope>
    <source>
        <strain evidence="1">GVMAG-M-3300023179-86</strain>
    </source>
</reference>
<dbReference type="EMBL" id="MN739916">
    <property type="protein sequence ID" value="QHT77213.1"/>
    <property type="molecule type" value="Genomic_DNA"/>
</dbReference>
<name>A0A6C0HB51_9ZZZZ</name>